<name>A0A7M7N602_STRPU</name>
<keyword evidence="3" id="KW-0677">Repeat</keyword>
<evidence type="ECO:0000313" key="6">
    <source>
        <dbReference type="EnsemblMetazoa" id="XP_030830983"/>
    </source>
</evidence>
<dbReference type="GO" id="GO:0005737">
    <property type="term" value="C:cytoplasm"/>
    <property type="evidence" value="ECO:0007669"/>
    <property type="project" value="UniProtKB-SubCell"/>
</dbReference>
<feature type="compositionally biased region" description="Low complexity" evidence="5">
    <location>
        <begin position="221"/>
        <end position="231"/>
    </location>
</feature>
<keyword evidence="4" id="KW-0694">RNA-binding</keyword>
<protein>
    <recommendedName>
        <fullName evidence="8">RRM domain-containing protein</fullName>
    </recommendedName>
</protein>
<dbReference type="EnsemblMetazoa" id="XM_030975123">
    <property type="protein sequence ID" value="XP_030830983"/>
    <property type="gene ID" value="LOC115918360"/>
</dbReference>
<feature type="compositionally biased region" description="Polar residues" evidence="5">
    <location>
        <begin position="290"/>
        <end position="300"/>
    </location>
</feature>
<feature type="region of interest" description="Disordered" evidence="5">
    <location>
        <begin position="164"/>
        <end position="265"/>
    </location>
</feature>
<dbReference type="SUPFAM" id="SSF54928">
    <property type="entry name" value="RNA-binding domain, RBD"/>
    <property type="match status" value="1"/>
</dbReference>
<dbReference type="GeneID" id="115918360"/>
<sequence>MFDRTTNRHRGFGFVIFDNEKTVDSVCEEHFHELDGKLVEVKKAQPKEVMMPQNAAKNRAAMMRNLYGIYDPSNTDTSLLELRLLQAQHQQTNNNNSPSMCSVQPGLTSSVPLIMDTVGNVKGYAAPNFTIGPLGRGYTYAPFPPFFSGIPTYAPGIMMPAAGVPPTPDRRGQTPITYSYPDYGSAGPAGRSAPPPPRNEPSSMSHQPEYGRDFHQPPVMPNSYQQQSYAPSPSPVNNRYNTTNSPGPMDIYGGSQDQGMGGNYVPAASPQPTHAFGIGSQPKTGYGSGHYNTVSHGRNY</sequence>
<keyword evidence="7" id="KW-1185">Reference proteome</keyword>
<dbReference type="InterPro" id="IPR035979">
    <property type="entry name" value="RBD_domain_sf"/>
</dbReference>
<evidence type="ECO:0008006" key="8">
    <source>
        <dbReference type="Google" id="ProtNLM"/>
    </source>
</evidence>
<feature type="region of interest" description="Disordered" evidence="5">
    <location>
        <begin position="280"/>
        <end position="300"/>
    </location>
</feature>
<dbReference type="PANTHER" id="PTHR48032:SF18">
    <property type="entry name" value="RRM DOMAIN-CONTAINING PROTEIN"/>
    <property type="match status" value="1"/>
</dbReference>
<keyword evidence="2" id="KW-0963">Cytoplasm</keyword>
<evidence type="ECO:0000256" key="2">
    <source>
        <dbReference type="ARBA" id="ARBA00022490"/>
    </source>
</evidence>
<dbReference type="InterPro" id="IPR012677">
    <property type="entry name" value="Nucleotide-bd_a/b_plait_sf"/>
</dbReference>
<evidence type="ECO:0000256" key="1">
    <source>
        <dbReference type="ARBA" id="ARBA00004496"/>
    </source>
</evidence>
<dbReference type="PANTHER" id="PTHR48032">
    <property type="entry name" value="RNA-BINDING PROTEIN MUSASHI HOMOLOG RBP6"/>
    <property type="match status" value="1"/>
</dbReference>
<comment type="subcellular location">
    <subcellularLocation>
        <location evidence="1">Cytoplasm</location>
    </subcellularLocation>
</comment>
<dbReference type="RefSeq" id="XP_030830983.1">
    <property type="nucleotide sequence ID" value="XM_030975123.1"/>
</dbReference>
<dbReference type="Proteomes" id="UP000007110">
    <property type="component" value="Unassembled WGS sequence"/>
</dbReference>
<feature type="compositionally biased region" description="Polar residues" evidence="5">
    <location>
        <begin position="236"/>
        <end position="246"/>
    </location>
</feature>
<dbReference type="Gene3D" id="3.30.70.330">
    <property type="match status" value="1"/>
</dbReference>
<accession>A0A7M7N602</accession>
<reference evidence="7" key="1">
    <citation type="submission" date="2015-02" db="EMBL/GenBank/DDBJ databases">
        <title>Genome sequencing for Strongylocentrotus purpuratus.</title>
        <authorList>
            <person name="Murali S."/>
            <person name="Liu Y."/>
            <person name="Vee V."/>
            <person name="English A."/>
            <person name="Wang M."/>
            <person name="Skinner E."/>
            <person name="Han Y."/>
            <person name="Muzny D.M."/>
            <person name="Worley K.C."/>
            <person name="Gibbs R.A."/>
        </authorList>
    </citation>
    <scope>NUCLEOTIDE SEQUENCE</scope>
</reference>
<evidence type="ECO:0000313" key="7">
    <source>
        <dbReference type="Proteomes" id="UP000007110"/>
    </source>
</evidence>
<organism evidence="6 7">
    <name type="scientific">Strongylocentrotus purpuratus</name>
    <name type="common">Purple sea urchin</name>
    <dbReference type="NCBI Taxonomy" id="7668"/>
    <lineage>
        <taxon>Eukaryota</taxon>
        <taxon>Metazoa</taxon>
        <taxon>Echinodermata</taxon>
        <taxon>Eleutherozoa</taxon>
        <taxon>Echinozoa</taxon>
        <taxon>Echinoidea</taxon>
        <taxon>Euechinoidea</taxon>
        <taxon>Echinacea</taxon>
        <taxon>Camarodonta</taxon>
        <taxon>Echinidea</taxon>
        <taxon>Strongylocentrotidae</taxon>
        <taxon>Strongylocentrotus</taxon>
    </lineage>
</organism>
<evidence type="ECO:0000256" key="3">
    <source>
        <dbReference type="ARBA" id="ARBA00022737"/>
    </source>
</evidence>
<dbReference type="GO" id="GO:0003723">
    <property type="term" value="F:RNA binding"/>
    <property type="evidence" value="ECO:0007669"/>
    <property type="project" value="UniProtKB-KW"/>
</dbReference>
<evidence type="ECO:0000256" key="5">
    <source>
        <dbReference type="SAM" id="MobiDB-lite"/>
    </source>
</evidence>
<reference evidence="6" key="2">
    <citation type="submission" date="2021-01" db="UniProtKB">
        <authorList>
            <consortium name="EnsemblMetazoa"/>
        </authorList>
    </citation>
    <scope>IDENTIFICATION</scope>
</reference>
<dbReference type="AlphaFoldDB" id="A0A7M7N602"/>
<evidence type="ECO:0000256" key="4">
    <source>
        <dbReference type="ARBA" id="ARBA00022884"/>
    </source>
</evidence>
<proteinExistence type="predicted"/>